<proteinExistence type="predicted"/>
<organism evidence="1 2">
    <name type="scientific">Propylenella binzhouense</name>
    <dbReference type="NCBI Taxonomy" id="2555902"/>
    <lineage>
        <taxon>Bacteria</taxon>
        <taxon>Pseudomonadati</taxon>
        <taxon>Pseudomonadota</taxon>
        <taxon>Alphaproteobacteria</taxon>
        <taxon>Hyphomicrobiales</taxon>
        <taxon>Propylenellaceae</taxon>
        <taxon>Propylenella</taxon>
    </lineage>
</organism>
<sequence>MNLAYRLTQHARERSTARTFPPLIAETIIAFGRSVDGGDGTRKYALTKESMRELRRFGGRTITNALAPYHRRNAYVVEAASSIITVAFASKPLFR</sequence>
<comment type="caution">
    <text evidence="1">The sequence shown here is derived from an EMBL/GenBank/DDBJ whole genome shotgun (WGS) entry which is preliminary data.</text>
</comment>
<gene>
    <name evidence="1" type="ORF">E4O86_11565</name>
</gene>
<keyword evidence="2" id="KW-1185">Reference proteome</keyword>
<evidence type="ECO:0000313" key="1">
    <source>
        <dbReference type="EMBL" id="MYZ48345.1"/>
    </source>
</evidence>
<dbReference type="OrthoDB" id="7358796at2"/>
<evidence type="ECO:0000313" key="2">
    <source>
        <dbReference type="Proteomes" id="UP000773614"/>
    </source>
</evidence>
<dbReference type="Proteomes" id="UP000773614">
    <property type="component" value="Unassembled WGS sequence"/>
</dbReference>
<dbReference type="EMBL" id="SPKJ01000035">
    <property type="protein sequence ID" value="MYZ48345.1"/>
    <property type="molecule type" value="Genomic_DNA"/>
</dbReference>
<accession>A0A964T4Q1</accession>
<protein>
    <submittedName>
        <fullName evidence="1">Uncharacterized protein</fullName>
    </submittedName>
</protein>
<name>A0A964T4Q1_9HYPH</name>
<reference evidence="1" key="1">
    <citation type="submission" date="2019-03" db="EMBL/GenBank/DDBJ databases">
        <title>Afifella sp. nov., isolated from activated sludge.</title>
        <authorList>
            <person name="Li Q."/>
            <person name="Liu Y."/>
        </authorList>
    </citation>
    <scope>NUCLEOTIDE SEQUENCE</scope>
    <source>
        <strain evidence="1">L72</strain>
    </source>
</reference>
<dbReference type="RefSeq" id="WP_161140696.1">
    <property type="nucleotide sequence ID" value="NZ_SPKJ01000035.1"/>
</dbReference>
<dbReference type="AlphaFoldDB" id="A0A964T4Q1"/>